<keyword evidence="1" id="KW-0732">Signal</keyword>
<dbReference type="OrthoDB" id="5307821at2759"/>
<dbReference type="SUPFAM" id="SSF51735">
    <property type="entry name" value="NAD(P)-binding Rossmann-fold domains"/>
    <property type="match status" value="1"/>
</dbReference>
<dbReference type="PRINTS" id="PR00081">
    <property type="entry name" value="GDHRDH"/>
</dbReference>
<name>A0A1Z5JYU6_FISSO</name>
<dbReference type="InterPro" id="IPR020904">
    <property type="entry name" value="Sc_DH/Rdtase_CS"/>
</dbReference>
<proteinExistence type="predicted"/>
<dbReference type="Proteomes" id="UP000198406">
    <property type="component" value="Unassembled WGS sequence"/>
</dbReference>
<dbReference type="Gene3D" id="3.40.50.720">
    <property type="entry name" value="NAD(P)-binding Rossmann-like Domain"/>
    <property type="match status" value="1"/>
</dbReference>
<dbReference type="Pfam" id="PF00106">
    <property type="entry name" value="adh_short"/>
    <property type="match status" value="1"/>
</dbReference>
<dbReference type="PANTHER" id="PTHR44269:SF2">
    <property type="entry name" value="DEHYDROGENASE_REDUCTASE SDR FAMILY MEMBER 7"/>
    <property type="match status" value="1"/>
</dbReference>
<dbReference type="PANTHER" id="PTHR44269">
    <property type="entry name" value="DEHYDROGENASE/REDUCTASE SDR FAMILY MEMBER 7-RELATED"/>
    <property type="match status" value="1"/>
</dbReference>
<dbReference type="InterPro" id="IPR036291">
    <property type="entry name" value="NAD(P)-bd_dom_sf"/>
</dbReference>
<comment type="caution">
    <text evidence="2">The sequence shown here is derived from an EMBL/GenBank/DDBJ whole genome shotgun (WGS) entry which is preliminary data.</text>
</comment>
<reference evidence="2 3" key="1">
    <citation type="journal article" date="2015" name="Plant Cell">
        <title>Oil accumulation by the oleaginous diatom Fistulifera solaris as revealed by the genome and transcriptome.</title>
        <authorList>
            <person name="Tanaka T."/>
            <person name="Maeda Y."/>
            <person name="Veluchamy A."/>
            <person name="Tanaka M."/>
            <person name="Abida H."/>
            <person name="Marechal E."/>
            <person name="Bowler C."/>
            <person name="Muto M."/>
            <person name="Sunaga Y."/>
            <person name="Tanaka M."/>
            <person name="Yoshino T."/>
            <person name="Taniguchi T."/>
            <person name="Fukuda Y."/>
            <person name="Nemoto M."/>
            <person name="Matsumoto M."/>
            <person name="Wong P.S."/>
            <person name="Aburatani S."/>
            <person name="Fujibuchi W."/>
        </authorList>
    </citation>
    <scope>NUCLEOTIDE SEQUENCE [LARGE SCALE GENOMIC DNA]</scope>
    <source>
        <strain evidence="2 3">JPCC DA0580</strain>
    </source>
</reference>
<keyword evidence="3" id="KW-1185">Reference proteome</keyword>
<organism evidence="2 3">
    <name type="scientific">Fistulifera solaris</name>
    <name type="common">Oleaginous diatom</name>
    <dbReference type="NCBI Taxonomy" id="1519565"/>
    <lineage>
        <taxon>Eukaryota</taxon>
        <taxon>Sar</taxon>
        <taxon>Stramenopiles</taxon>
        <taxon>Ochrophyta</taxon>
        <taxon>Bacillariophyta</taxon>
        <taxon>Bacillariophyceae</taxon>
        <taxon>Bacillariophycidae</taxon>
        <taxon>Naviculales</taxon>
        <taxon>Naviculaceae</taxon>
        <taxon>Fistulifera</taxon>
    </lineage>
</organism>
<feature type="signal peptide" evidence="1">
    <location>
        <begin position="1"/>
        <end position="19"/>
    </location>
</feature>
<dbReference type="AlphaFoldDB" id="A0A1Z5JYU6"/>
<evidence type="ECO:0000256" key="1">
    <source>
        <dbReference type="SAM" id="SignalP"/>
    </source>
</evidence>
<dbReference type="InParanoid" id="A0A1Z5JYU6"/>
<protein>
    <submittedName>
        <fullName evidence="2">Dehydrogenase/reductase SDR family member 7</fullName>
    </submittedName>
</protein>
<feature type="chain" id="PRO_5013165238" evidence="1">
    <location>
        <begin position="20"/>
        <end position="312"/>
    </location>
</feature>
<evidence type="ECO:0000313" key="3">
    <source>
        <dbReference type="Proteomes" id="UP000198406"/>
    </source>
</evidence>
<accession>A0A1Z5JYU6</accession>
<dbReference type="PROSITE" id="PS00061">
    <property type="entry name" value="ADH_SHORT"/>
    <property type="match status" value="1"/>
</dbReference>
<evidence type="ECO:0000313" key="2">
    <source>
        <dbReference type="EMBL" id="GAX19052.1"/>
    </source>
</evidence>
<gene>
    <name evidence="2" type="ORF">FisN_8Hh277</name>
</gene>
<dbReference type="EMBL" id="BDSP01000133">
    <property type="protein sequence ID" value="GAX19052.1"/>
    <property type="molecule type" value="Genomic_DNA"/>
</dbReference>
<sequence>MFPWLWVIAAGWTTSILDCSPSLYFYEKWNRQFATPTNNKTLWVIGASSGIGKEVALLQPASQLILSSRSKRKLQQVALECSHKTRSENMPILLPFDITLPRQIRRVVRQLPARVDAVWINAGVGGQLSTVECMNPSYVRQLFETNTLGPMRLIQQLRQERPDIRHFIVTSSVAGHLPVPLSSAYAASKHGLHGFLKSLAAEQPQLRVDVLCPGTVDTPFHPRSRTTTQSMKMSVPRCAQIVTAAIRRKRPRQGYNEVWIATQPTLSAMYLYQWFPTVTQAIISRYVGPKRVSIWKHGLDVYDPMSWKTKFQ</sequence>
<dbReference type="InterPro" id="IPR053011">
    <property type="entry name" value="SDR_family_member_7"/>
</dbReference>
<dbReference type="InterPro" id="IPR002347">
    <property type="entry name" value="SDR_fam"/>
</dbReference>